<feature type="transmembrane region" description="Helical" evidence="7">
    <location>
        <begin position="116"/>
        <end position="137"/>
    </location>
</feature>
<dbReference type="AlphaFoldDB" id="A0A173UPK0"/>
<proteinExistence type="inferred from homology"/>
<dbReference type="OrthoDB" id="9772609at2"/>
<evidence type="ECO:0000313" key="10">
    <source>
        <dbReference type="EMBL" id="MVQ46291.1"/>
    </source>
</evidence>
<keyword evidence="4 7" id="KW-0812">Transmembrane</keyword>
<dbReference type="PANTHER" id="PTHR43744:SF3">
    <property type="entry name" value="LACTOSE TRANSPORT SYSTEM PERMEASE PROTEIN LACG"/>
    <property type="match status" value="1"/>
</dbReference>
<dbReference type="InterPro" id="IPR000515">
    <property type="entry name" value="MetI-like"/>
</dbReference>
<dbReference type="CDD" id="cd06261">
    <property type="entry name" value="TM_PBP2"/>
    <property type="match status" value="1"/>
</dbReference>
<dbReference type="GO" id="GO:0005886">
    <property type="term" value="C:plasma membrane"/>
    <property type="evidence" value="ECO:0007669"/>
    <property type="project" value="UniProtKB-SubCell"/>
</dbReference>
<evidence type="ECO:0000256" key="7">
    <source>
        <dbReference type="RuleBase" id="RU363032"/>
    </source>
</evidence>
<feature type="transmembrane region" description="Helical" evidence="7">
    <location>
        <begin position="251"/>
        <end position="272"/>
    </location>
</feature>
<feature type="transmembrane region" description="Helical" evidence="7">
    <location>
        <begin position="20"/>
        <end position="42"/>
    </location>
</feature>
<dbReference type="Proteomes" id="UP000095350">
    <property type="component" value="Unassembled WGS sequence"/>
</dbReference>
<dbReference type="EMBL" id="WGGT01000013">
    <property type="protein sequence ID" value="MVQ46291.1"/>
    <property type="molecule type" value="Genomic_DNA"/>
</dbReference>
<evidence type="ECO:0000256" key="2">
    <source>
        <dbReference type="ARBA" id="ARBA00022448"/>
    </source>
</evidence>
<dbReference type="EMBL" id="CYXZ01000015">
    <property type="protein sequence ID" value="CUN15925.1"/>
    <property type="molecule type" value="Genomic_DNA"/>
</dbReference>
<feature type="domain" description="ABC transmembrane type-1" evidence="8">
    <location>
        <begin position="79"/>
        <end position="272"/>
    </location>
</feature>
<dbReference type="Proteomes" id="UP000479531">
    <property type="component" value="Unassembled WGS sequence"/>
</dbReference>
<evidence type="ECO:0000313" key="12">
    <source>
        <dbReference type="Proteomes" id="UP000479531"/>
    </source>
</evidence>
<keyword evidence="5 7" id="KW-1133">Transmembrane helix</keyword>
<comment type="similarity">
    <text evidence="7">Belongs to the binding-protein-dependent transport system permease family.</text>
</comment>
<reference evidence="9 11" key="1">
    <citation type="submission" date="2015-09" db="EMBL/GenBank/DDBJ databases">
        <authorList>
            <consortium name="Pathogen Informatics"/>
        </authorList>
    </citation>
    <scope>NUCLEOTIDE SEQUENCE [LARGE SCALE GENOMIC DNA]</scope>
    <source>
        <strain evidence="9 11">2789STDY5834960</strain>
    </source>
</reference>
<dbReference type="SUPFAM" id="SSF161098">
    <property type="entry name" value="MetI-like"/>
    <property type="match status" value="1"/>
</dbReference>
<keyword evidence="6 7" id="KW-0472">Membrane</keyword>
<dbReference type="GO" id="GO:0055085">
    <property type="term" value="P:transmembrane transport"/>
    <property type="evidence" value="ECO:0007669"/>
    <property type="project" value="InterPro"/>
</dbReference>
<accession>A0A173UPK0</accession>
<evidence type="ECO:0000313" key="9">
    <source>
        <dbReference type="EMBL" id="CUN15925.1"/>
    </source>
</evidence>
<dbReference type="PANTHER" id="PTHR43744">
    <property type="entry name" value="ABC TRANSPORTER PERMEASE PROTEIN MG189-RELATED-RELATED"/>
    <property type="match status" value="1"/>
</dbReference>
<evidence type="ECO:0000313" key="11">
    <source>
        <dbReference type="Proteomes" id="UP000095350"/>
    </source>
</evidence>
<evidence type="ECO:0000256" key="6">
    <source>
        <dbReference type="ARBA" id="ARBA00023136"/>
    </source>
</evidence>
<gene>
    <name evidence="9" type="primary">ycjP_8</name>
    <name evidence="9" type="ORF">ERS852572_02196</name>
    <name evidence="10" type="ORF">GCK47_11405</name>
</gene>
<keyword evidence="2 7" id="KW-0813">Transport</keyword>
<evidence type="ECO:0000256" key="4">
    <source>
        <dbReference type="ARBA" id="ARBA00022692"/>
    </source>
</evidence>
<evidence type="ECO:0000256" key="1">
    <source>
        <dbReference type="ARBA" id="ARBA00004651"/>
    </source>
</evidence>
<name>A0A173UPK0_9FIRM</name>
<comment type="subcellular location">
    <subcellularLocation>
        <location evidence="1 7">Cell membrane</location>
        <topology evidence="1 7">Multi-pass membrane protein</topology>
    </subcellularLocation>
</comment>
<dbReference type="STRING" id="166486.ERS852572_02196"/>
<keyword evidence="3" id="KW-1003">Cell membrane</keyword>
<evidence type="ECO:0000256" key="3">
    <source>
        <dbReference type="ARBA" id="ARBA00022475"/>
    </source>
</evidence>
<reference evidence="10 12" key="2">
    <citation type="submission" date="2019-10" db="EMBL/GenBank/DDBJ databases">
        <title>Roseburia spp. ameliorate alcoholic fatty liver via restoration of gut barrier function.</title>
        <authorList>
            <person name="Seo B."/>
            <person name="Ko G."/>
        </authorList>
    </citation>
    <scope>NUCLEOTIDE SEQUENCE [LARGE SCALE GENOMIC DNA]</scope>
    <source>
        <strain evidence="10 12">SNUG30017</strain>
    </source>
</reference>
<feature type="transmembrane region" description="Helical" evidence="7">
    <location>
        <begin position="149"/>
        <end position="170"/>
    </location>
</feature>
<dbReference type="Pfam" id="PF00528">
    <property type="entry name" value="BPD_transp_1"/>
    <property type="match status" value="1"/>
</dbReference>
<evidence type="ECO:0000256" key="5">
    <source>
        <dbReference type="ARBA" id="ARBA00022989"/>
    </source>
</evidence>
<feature type="transmembrane region" description="Helical" evidence="7">
    <location>
        <begin position="82"/>
        <end position="104"/>
    </location>
</feature>
<protein>
    <submittedName>
        <fullName evidence="10">ABC transporter permease subunit</fullName>
    </submittedName>
    <submittedName>
        <fullName evidence="9">Inner membrane ABC transporter permease protein ycjP</fullName>
    </submittedName>
</protein>
<dbReference type="Gene3D" id="1.10.3720.10">
    <property type="entry name" value="MetI-like"/>
    <property type="match status" value="1"/>
</dbReference>
<dbReference type="InterPro" id="IPR035906">
    <property type="entry name" value="MetI-like_sf"/>
</dbReference>
<dbReference type="RefSeq" id="WP_055194620.1">
    <property type="nucleotide sequence ID" value="NZ_CABIYH010000015.1"/>
</dbReference>
<organism evidence="9 11">
    <name type="scientific">Roseburia intestinalis</name>
    <dbReference type="NCBI Taxonomy" id="166486"/>
    <lineage>
        <taxon>Bacteria</taxon>
        <taxon>Bacillati</taxon>
        <taxon>Bacillota</taxon>
        <taxon>Clostridia</taxon>
        <taxon>Lachnospirales</taxon>
        <taxon>Lachnospiraceae</taxon>
        <taxon>Roseburia</taxon>
    </lineage>
</organism>
<sequence length="287" mass="32071">MSRDSKVGGTKRRVLDVVGFTAIIVLFLLYMVPFILVLLNSFKQKRDIIKNPFSFITEKGYTLANYTKAFEKMEFIKAFGNSLFITGLSTLLVIIFASMVAYYFTRAKNTFSRVFFALMAASMIIPFQAIMIPLVSIYGSGLHLLNHRLTLIFMHTGFALSMSVFIYQGFIKSGIPLSLEEAAYLDGCTNVQTFFKIVFPLLKPTTATLVILNVLAFWNDYLLPSLVLGKKNLYTLPLSTYSFYGTYSSDYGVIMAALVLTVAPILVLYLFLQKEIIDGVVAGAVKS</sequence>
<dbReference type="PROSITE" id="PS50928">
    <property type="entry name" value="ABC_TM1"/>
    <property type="match status" value="1"/>
</dbReference>
<dbReference type="PaxDb" id="166486-ERS852572_02196"/>
<evidence type="ECO:0000259" key="8">
    <source>
        <dbReference type="PROSITE" id="PS50928"/>
    </source>
</evidence>